<dbReference type="AlphaFoldDB" id="A0A0N9VJS3"/>
<feature type="transmembrane region" description="Helical" evidence="1">
    <location>
        <begin position="6"/>
        <end position="31"/>
    </location>
</feature>
<keyword evidence="1" id="KW-0812">Transmembrane</keyword>
<gene>
    <name evidence="2" type="ORF">AO353_03090</name>
</gene>
<keyword evidence="1" id="KW-1133">Transmembrane helix</keyword>
<evidence type="ECO:0000256" key="1">
    <source>
        <dbReference type="SAM" id="Phobius"/>
    </source>
</evidence>
<dbReference type="RefSeq" id="WP_054593630.1">
    <property type="nucleotide sequence ID" value="NZ_CP012830.1"/>
</dbReference>
<feature type="transmembrane region" description="Helical" evidence="1">
    <location>
        <begin position="283"/>
        <end position="305"/>
    </location>
</feature>
<protein>
    <submittedName>
        <fullName evidence="2">Uncharacterized protein</fullName>
    </submittedName>
</protein>
<accession>A0A0N9VJS3</accession>
<organism evidence="2 3">
    <name type="scientific">Pseudomonas fluorescens</name>
    <dbReference type="NCBI Taxonomy" id="294"/>
    <lineage>
        <taxon>Bacteria</taxon>
        <taxon>Pseudomonadati</taxon>
        <taxon>Pseudomonadota</taxon>
        <taxon>Gammaproteobacteria</taxon>
        <taxon>Pseudomonadales</taxon>
        <taxon>Pseudomonadaceae</taxon>
        <taxon>Pseudomonas</taxon>
    </lineage>
</organism>
<evidence type="ECO:0000313" key="2">
    <source>
        <dbReference type="EMBL" id="ALI00075.1"/>
    </source>
</evidence>
<name>A0A0N9VJS3_PSEFL</name>
<dbReference type="Proteomes" id="UP000066487">
    <property type="component" value="Chromosome"/>
</dbReference>
<dbReference type="OrthoDB" id="6286374at2"/>
<reference evidence="3" key="1">
    <citation type="submission" date="2015-09" db="EMBL/GenBank/DDBJ databases">
        <title>Whole genome sequence of Pseudomonas fluorescens FW300-N2E3.</title>
        <authorList>
            <person name="Ray J."/>
            <person name="Melnyk R."/>
            <person name="Deutschbauer A."/>
        </authorList>
    </citation>
    <scope>NUCLEOTIDE SEQUENCE [LARGE SCALE GENOMIC DNA]</scope>
    <source>
        <strain evidence="3">FW300-N2E3</strain>
    </source>
</reference>
<proteinExistence type="predicted"/>
<reference evidence="2 3" key="2">
    <citation type="journal article" date="2018" name="Nature">
        <title>Mutant phenotypes for thousands of bacterial genes of unknown function.</title>
        <authorList>
            <person name="Price M.N."/>
            <person name="Wetmore K.M."/>
            <person name="Waters R.J."/>
            <person name="Callaghan M."/>
            <person name="Ray J."/>
            <person name="Liu H."/>
            <person name="Kuehl J.V."/>
            <person name="Melnyk R.A."/>
            <person name="Lamson J.S."/>
            <person name="Suh Y."/>
            <person name="Carlson H.K."/>
            <person name="Esquivel Z."/>
            <person name="Sadeeshkumar H."/>
            <person name="Chakraborty R."/>
            <person name="Zane G.M."/>
            <person name="Rubin B.E."/>
            <person name="Wall J.D."/>
            <person name="Visel A."/>
            <person name="Bristow J."/>
            <person name="Blow M.J."/>
            <person name="Arkin A.P."/>
            <person name="Deutschbauer A.M."/>
        </authorList>
    </citation>
    <scope>NUCLEOTIDE SEQUENCE [LARGE SCALE GENOMIC DNA]</scope>
    <source>
        <strain evidence="2 3">FW300-N2E3</strain>
    </source>
</reference>
<dbReference type="EMBL" id="CP012830">
    <property type="protein sequence ID" value="ALI00075.1"/>
    <property type="molecule type" value="Genomic_DNA"/>
</dbReference>
<evidence type="ECO:0000313" key="3">
    <source>
        <dbReference type="Proteomes" id="UP000066487"/>
    </source>
</evidence>
<feature type="transmembrane region" description="Helical" evidence="1">
    <location>
        <begin position="183"/>
        <end position="201"/>
    </location>
</feature>
<keyword evidence="1" id="KW-0472">Membrane</keyword>
<sequence>MFGSVVLDAILGMLALFTLLGIFVTTLTEIIQSFFQKVRAKYLYNALKLLFTGKLKGLSDSDLAFFLQVLDHPMIQSMAPPGNRPSYLDPAMLAQVVITLLLHKDDTTTLDIPLDELNAALTKGIAQVPSEHLRRALSTMLAAAQAKVTTAQELLCAFKTRLEHWINAVMDRAEGWMRRNAKVVSLVCSLVICLVLNVNAFDLMQGMVRNDTLHAAGMQMANNLVTNSASAALDQACANRDDKAQCQFDSALSSLQALPQGAIGWNNPPAFLHHDQTNKIAWFGYWLLGVMTAALAASLGGDFWFKMLSQMIRLTGSKTVPQPKP</sequence>